<evidence type="ECO:0000313" key="15">
    <source>
        <dbReference type="EMBL" id="GAN76704.1"/>
    </source>
</evidence>
<dbReference type="GO" id="GO:0070042">
    <property type="term" value="F:rRNA (uridine-N3-)-methyltransferase activity"/>
    <property type="evidence" value="ECO:0007669"/>
    <property type="project" value="TreeGrafter"/>
</dbReference>
<dbReference type="EMBL" id="BANB01000143">
    <property type="protein sequence ID" value="GAN76704.1"/>
    <property type="molecule type" value="Genomic_DNA"/>
</dbReference>
<dbReference type="GO" id="GO:0005737">
    <property type="term" value="C:cytoplasm"/>
    <property type="evidence" value="ECO:0007669"/>
    <property type="project" value="UniProtKB-SubCell"/>
</dbReference>
<evidence type="ECO:0000256" key="7">
    <source>
        <dbReference type="ARBA" id="ARBA00022603"/>
    </source>
</evidence>
<dbReference type="Gene3D" id="2.40.240.20">
    <property type="entry name" value="Hypothetical PUA domain-like, domain 1"/>
    <property type="match status" value="1"/>
</dbReference>
<evidence type="ECO:0000256" key="12">
    <source>
        <dbReference type="PIRNR" id="PIRNR015601"/>
    </source>
</evidence>
<evidence type="ECO:0000256" key="4">
    <source>
        <dbReference type="ARBA" id="ARBA00013673"/>
    </source>
</evidence>
<dbReference type="NCBIfam" id="TIGR00046">
    <property type="entry name" value="RsmE family RNA methyltransferase"/>
    <property type="match status" value="1"/>
</dbReference>
<dbReference type="NCBIfam" id="NF008696">
    <property type="entry name" value="PRK11713.3-5"/>
    <property type="match status" value="1"/>
</dbReference>
<dbReference type="InterPro" id="IPR046887">
    <property type="entry name" value="RsmE_PUA-like"/>
</dbReference>
<keyword evidence="7 12" id="KW-0489">Methyltransferase</keyword>
<protein>
    <recommendedName>
        <fullName evidence="4 12">Ribosomal RNA small subunit methyltransferase E</fullName>
        <ecNumber evidence="3 12">2.1.1.193</ecNumber>
    </recommendedName>
</protein>
<dbReference type="EC" id="2.1.1.193" evidence="3 12"/>
<evidence type="ECO:0000256" key="6">
    <source>
        <dbReference type="ARBA" id="ARBA00022552"/>
    </source>
</evidence>
<keyword evidence="16" id="KW-1185">Reference proteome</keyword>
<dbReference type="CDD" id="cd18084">
    <property type="entry name" value="RsmE-like"/>
    <property type="match status" value="1"/>
</dbReference>
<evidence type="ECO:0000256" key="8">
    <source>
        <dbReference type="ARBA" id="ARBA00022679"/>
    </source>
</evidence>
<reference evidence="15 16" key="1">
    <citation type="submission" date="2012-11" db="EMBL/GenBank/DDBJ databases">
        <title>Whole genome sequence of Acidisphaera rubrifaciens HS-AP3.</title>
        <authorList>
            <person name="Azuma Y."/>
            <person name="Higashiura N."/>
            <person name="Hirakawa H."/>
            <person name="Matsushita K."/>
        </authorList>
    </citation>
    <scope>NUCLEOTIDE SEQUENCE [LARGE SCALE GENOMIC DNA]</scope>
    <source>
        <strain evidence="15 16">HS-AP3</strain>
    </source>
</reference>
<dbReference type="Pfam" id="PF04452">
    <property type="entry name" value="Methyltrans_RNA"/>
    <property type="match status" value="1"/>
</dbReference>
<dbReference type="PANTHER" id="PTHR30027">
    <property type="entry name" value="RIBOSOMAL RNA SMALL SUBUNIT METHYLTRANSFERASE E"/>
    <property type="match status" value="1"/>
</dbReference>
<evidence type="ECO:0000256" key="5">
    <source>
        <dbReference type="ARBA" id="ARBA00022490"/>
    </source>
</evidence>
<dbReference type="InterPro" id="IPR029028">
    <property type="entry name" value="Alpha/beta_knot_MTases"/>
</dbReference>
<evidence type="ECO:0000256" key="10">
    <source>
        <dbReference type="ARBA" id="ARBA00025699"/>
    </source>
</evidence>
<evidence type="ECO:0000256" key="2">
    <source>
        <dbReference type="ARBA" id="ARBA00005528"/>
    </source>
</evidence>
<sequence length="258" mass="27299">MAATFPAAMTTSIRLHVRAPLAAGAAVDCGTAQSRYLRTVMRRSTGDAVLLFNGEDGEWQATIETAARDSMRLICRRRTRPQDVAPDVWLAFALLKRDATDLAVRQATELGVARIMPVLTDHGQAARVNTDRLLAIIIEAAEQSERLTLPALSPPVTLTDLLAAWPGDRQLLAAIERLGSRALPAMVGPPCGLLVGPEGGFSARERAQLLRHPAVRALSLGSCVLRAETAIVAGLAQLLCSGTDDGTAAPLPSSAGDR</sequence>
<accession>A0A0D6P769</accession>
<keyword evidence="6 12" id="KW-0698">rRNA processing</keyword>
<comment type="subcellular location">
    <subcellularLocation>
        <location evidence="1 12">Cytoplasm</location>
    </subcellularLocation>
</comment>
<dbReference type="Gene3D" id="3.40.1280.10">
    <property type="match status" value="1"/>
</dbReference>
<dbReference type="InterPro" id="IPR046886">
    <property type="entry name" value="RsmE_MTase_dom"/>
</dbReference>
<comment type="catalytic activity">
    <reaction evidence="11 12">
        <text>uridine(1498) in 16S rRNA + S-adenosyl-L-methionine = N(3)-methyluridine(1498) in 16S rRNA + S-adenosyl-L-homocysteine + H(+)</text>
        <dbReference type="Rhea" id="RHEA:42920"/>
        <dbReference type="Rhea" id="RHEA-COMP:10283"/>
        <dbReference type="Rhea" id="RHEA-COMP:10284"/>
        <dbReference type="ChEBI" id="CHEBI:15378"/>
        <dbReference type="ChEBI" id="CHEBI:57856"/>
        <dbReference type="ChEBI" id="CHEBI:59789"/>
        <dbReference type="ChEBI" id="CHEBI:65315"/>
        <dbReference type="ChEBI" id="CHEBI:74502"/>
        <dbReference type="EC" id="2.1.1.193"/>
    </reaction>
</comment>
<evidence type="ECO:0000256" key="1">
    <source>
        <dbReference type="ARBA" id="ARBA00004496"/>
    </source>
</evidence>
<comment type="function">
    <text evidence="10 12">Specifically methylates the N3 position of the uracil ring of uridine 1498 (m3U1498) in 16S rRNA. Acts on the fully assembled 30S ribosomal subunit.</text>
</comment>
<dbReference type="InterPro" id="IPR029026">
    <property type="entry name" value="tRNA_m1G_MTases_N"/>
</dbReference>
<evidence type="ECO:0000313" key="16">
    <source>
        <dbReference type="Proteomes" id="UP000032680"/>
    </source>
</evidence>
<keyword evidence="5 12" id="KW-0963">Cytoplasm</keyword>
<comment type="similarity">
    <text evidence="2 12">Belongs to the RNA methyltransferase RsmE family.</text>
</comment>
<feature type="domain" description="Ribosomal RNA small subunit methyltransferase E PUA-like" evidence="14">
    <location>
        <begin position="32"/>
        <end position="71"/>
    </location>
</feature>
<dbReference type="GO" id="GO:0070475">
    <property type="term" value="P:rRNA base methylation"/>
    <property type="evidence" value="ECO:0007669"/>
    <property type="project" value="TreeGrafter"/>
</dbReference>
<feature type="domain" description="Ribosomal RNA small subunit methyltransferase E methyltransferase" evidence="13">
    <location>
        <begin position="87"/>
        <end position="237"/>
    </location>
</feature>
<dbReference type="SUPFAM" id="SSF75217">
    <property type="entry name" value="alpha/beta knot"/>
    <property type="match status" value="1"/>
</dbReference>
<evidence type="ECO:0000256" key="3">
    <source>
        <dbReference type="ARBA" id="ARBA00012328"/>
    </source>
</evidence>
<comment type="caution">
    <text evidence="15">The sequence shown here is derived from an EMBL/GenBank/DDBJ whole genome shotgun (WGS) entry which is preliminary data.</text>
</comment>
<evidence type="ECO:0000256" key="9">
    <source>
        <dbReference type="ARBA" id="ARBA00022691"/>
    </source>
</evidence>
<evidence type="ECO:0000256" key="11">
    <source>
        <dbReference type="ARBA" id="ARBA00047944"/>
    </source>
</evidence>
<dbReference type="AlphaFoldDB" id="A0A0D6P769"/>
<name>A0A0D6P769_9PROT</name>
<dbReference type="Pfam" id="PF20260">
    <property type="entry name" value="PUA_4"/>
    <property type="match status" value="1"/>
</dbReference>
<dbReference type="SUPFAM" id="SSF88697">
    <property type="entry name" value="PUA domain-like"/>
    <property type="match status" value="1"/>
</dbReference>
<organism evidence="15 16">
    <name type="scientific">Acidisphaera rubrifaciens HS-AP3</name>
    <dbReference type="NCBI Taxonomy" id="1231350"/>
    <lineage>
        <taxon>Bacteria</taxon>
        <taxon>Pseudomonadati</taxon>
        <taxon>Pseudomonadota</taxon>
        <taxon>Alphaproteobacteria</taxon>
        <taxon>Acetobacterales</taxon>
        <taxon>Acetobacteraceae</taxon>
        <taxon>Acidisphaera</taxon>
    </lineage>
</organism>
<dbReference type="Proteomes" id="UP000032680">
    <property type="component" value="Unassembled WGS sequence"/>
</dbReference>
<proteinExistence type="inferred from homology"/>
<evidence type="ECO:0000259" key="14">
    <source>
        <dbReference type="Pfam" id="PF20260"/>
    </source>
</evidence>
<keyword evidence="8 12" id="KW-0808">Transferase</keyword>
<gene>
    <name evidence="15" type="ORF">Asru_0143_28</name>
</gene>
<dbReference type="PANTHER" id="PTHR30027:SF3">
    <property type="entry name" value="16S RRNA (URACIL(1498)-N(3))-METHYLTRANSFERASE"/>
    <property type="match status" value="1"/>
</dbReference>
<keyword evidence="9 12" id="KW-0949">S-adenosyl-L-methionine</keyword>
<dbReference type="InterPro" id="IPR015947">
    <property type="entry name" value="PUA-like_sf"/>
</dbReference>
<dbReference type="InterPro" id="IPR006700">
    <property type="entry name" value="RsmE"/>
</dbReference>
<dbReference type="PIRSF" id="PIRSF015601">
    <property type="entry name" value="MTase_slr0722"/>
    <property type="match status" value="1"/>
</dbReference>
<evidence type="ECO:0000259" key="13">
    <source>
        <dbReference type="Pfam" id="PF04452"/>
    </source>
</evidence>